<accession>A0A815G542</accession>
<evidence type="ECO:0000259" key="9">
    <source>
        <dbReference type="Pfam" id="PF12359"/>
    </source>
</evidence>
<dbReference type="EMBL" id="CAJNOL010004706">
    <property type="protein sequence ID" value="CAF1593291.1"/>
    <property type="molecule type" value="Genomic_DNA"/>
</dbReference>
<dbReference type="Proteomes" id="UP000663854">
    <property type="component" value="Unassembled WGS sequence"/>
</dbReference>
<evidence type="ECO:0000313" key="11">
    <source>
        <dbReference type="EMBL" id="CAF1333957.1"/>
    </source>
</evidence>
<reference evidence="11" key="1">
    <citation type="submission" date="2021-02" db="EMBL/GenBank/DDBJ databases">
        <authorList>
            <person name="Nowell W R."/>
        </authorList>
    </citation>
    <scope>NUCLEOTIDE SEQUENCE</scope>
</reference>
<dbReference type="InterPro" id="IPR022099">
    <property type="entry name" value="DUF3638"/>
</dbReference>
<evidence type="ECO:0000256" key="5">
    <source>
        <dbReference type="ARBA" id="ARBA00022801"/>
    </source>
</evidence>
<dbReference type="InterPro" id="IPR046541">
    <property type="entry name" value="DUF6606"/>
</dbReference>
<dbReference type="InterPro" id="IPR051346">
    <property type="entry name" value="OTU_Deubiquitinase"/>
</dbReference>
<comment type="caution">
    <text evidence="11">The sequence shown here is derived from an EMBL/GenBank/DDBJ whole genome shotgun (WGS) entry which is preliminary data.</text>
</comment>
<evidence type="ECO:0000259" key="10">
    <source>
        <dbReference type="Pfam" id="PF20255"/>
    </source>
</evidence>
<dbReference type="EC" id="3.4.19.12" evidence="2"/>
<evidence type="ECO:0000256" key="1">
    <source>
        <dbReference type="ARBA" id="ARBA00000707"/>
    </source>
</evidence>
<dbReference type="GO" id="GO:0004843">
    <property type="term" value="F:cysteine-type deubiquitinase activity"/>
    <property type="evidence" value="ECO:0007669"/>
    <property type="project" value="UniProtKB-EC"/>
</dbReference>
<dbReference type="Pfam" id="PF20255">
    <property type="entry name" value="DUF6606"/>
    <property type="match status" value="1"/>
</dbReference>
<feature type="domain" description="DUF3645" evidence="9">
    <location>
        <begin position="2189"/>
        <end position="2217"/>
    </location>
</feature>
<evidence type="ECO:0000313" key="13">
    <source>
        <dbReference type="Proteomes" id="UP000663854"/>
    </source>
</evidence>
<keyword evidence="6" id="KW-0788">Thiol protease</keyword>
<organism evidence="11 13">
    <name type="scientific">Rotaria sordida</name>
    <dbReference type="NCBI Taxonomy" id="392033"/>
    <lineage>
        <taxon>Eukaryota</taxon>
        <taxon>Metazoa</taxon>
        <taxon>Spiralia</taxon>
        <taxon>Gnathifera</taxon>
        <taxon>Rotifera</taxon>
        <taxon>Eurotatoria</taxon>
        <taxon>Bdelloidea</taxon>
        <taxon>Philodinida</taxon>
        <taxon>Philodinidae</taxon>
        <taxon>Rotaria</taxon>
    </lineage>
</organism>
<keyword evidence="4" id="KW-0833">Ubl conjugation pathway</keyword>
<sequence>MNNTVEYSKASKASREVAEIRDVPESHYVCQWWIQQFQGVEIENNCKTFCQFKKKHRDQIRWNNALLPFRRSGLWMTIKVAFQTILTKHLGNVGTLVYKLLITHFLTHVIFMRPSSTDLLVHCIRKIVRRLDKIEGLISSTNLNDLNKWVQHTKQEIQMKIDQILPKPDWQKLMQTEEETNQKLFMNKFKLDNSDIYQHLCLELTAYLNNQNSNETSGLFSGVNNYDDFTNVNQTDHIPSYDVLTKKWNYTIGISLTRMDIWVESCLEQWINHPSLFINGKNRFEILLRFYEDYQSVALNHYYSEKGPTDPMGYSRFILTSLTIIRSMHRKLCSDPRFERLKLHSIHIPNLMNLFEFLILPNQEDMIRARSLYNYFSEFNQKQYPDILTNIESENAFGVYFANQIPGMNESIREIRAQAERDKQQKIIEVNNAKERYRQLMNSISGRSCQCYYNEYNNFETCYRCRIQQQANDIQVRIYECPLPLKQERALAVIFELQMPIEIRNYRDIIWQFANRPNPHPQHNMYEWLSVPPHASKLGPYYTGPNNTKVKLVSPTKSVTQTHYSSPSIASASVNDFLYENSLQVQISPTKPISFEDECRILTPQLDHSDYKQLQFTVNTTQFVQNHVIAKLSDCPPRLKSTQFVEFGSFRSGHRLQWWNLLTIFEMDSLSIAEESVVILIIHSILQYGPLTADSRILSNTWCPESHEQLLEDHFVDELVSRLDHHLDDCELNWQNELVLVVITMITMRLLTICKSTRVDQTADLAMKCRRVGEKWINLITESIQTISSSAFHEMEKLRLKMVNVGISCLLTFSTHKGRISCLLSSNEHIISLLKAAATVHDNIILNKNQSNMSIFMKNMMTLSERILVMIQPTLAEFLQKTSYQSLNEFAAIYWAVIKRKGNMNGEWQKRKKDSHDGWYDCRYESKYISIDCIRGTFLVDDMTIGFLPEKITTNELFVRVFGYHIFEAQAAEAPNTYITKHLYHGDGRVQYEFHFNDQTNRLTINERHIHKDEMFQLIPHKCFQTELPDTFVSDHSHWWNAKDQIVEFRPVHFKDADFLDNKPYVLSLTTGHITTTEAINRQILVNQSSTFFDSMFNRYFIRLDDKPYVYMMRDNSSSTDIIIHIRLSRLGIAFKYNGNSNIITSREYSDMCIDENQWLGTLTGLQSGLVLSPSSVNNQKLEHYPYRKLIVPFGQLHAQKTSDYTHQTVIIQRISESKDFLRHYFVFIMNDRLRILQSTDSPTGWLYLALLHAMTSHPLPDQYTGMTGMERAFQLLNSAGCWSDQPFDALSLNILAQIAAISPKVNYYPEHLTCMEKIEWHSNGLPYSMQHFSYYLIAKRLIETSQQLNFMYTTSVAAEVPKLFEGKLYNERLLKKLYWDYRDSYNPLARLSTQMEADIPRYKKSYQSPVEHCSHETNYGVVRLVDDLYNNGNVSLKDCSKQHWLPLSQWLTDENQLKTTWIGLLKMVDYLKTSTTDNRRDEIKRFEMLIDFLHYIFNKLQIKPFYLQMLKTALKMPTILSTFVTFPQFICYQNIEEISVVRGRINLSSYYNSYKRNQIIAQIENCFWTDSNYEDRNELTTSTEKAQINQLLKFWQNNRKLRSFLESVQSRICSVTIEKFDIKISYYPQQFALELFQDHHRIQIRSANKSIDQELLRSTEQKFHHSYSGHFNKPTVSAQTADQKNAFPQAIFPSINNQDNPLSEITNYFQNQLAESWNKLLLDKHTQKEDPSIEEIAEFLKSLQEESTKFWNEFVEPIRLSNERLFNIGLVTRITPATVMSVFQEQIVNSVKSLSFVLTTDQRTLLGGILVNWTLEQQLERALHFAIHDKWEDFKKEISHRPHSNWIPSEHVPWLILELEMNITIREIQIKVANHMMKPNMTTDNSTVKSIVMQMNMGEGKTSVILPMLALSLCSSSSSLVRIVVLKSLFPVNYQSLRYKLGGLLNRRVLPFACRRDMNFTNEQIKQIFNRLQQGLHSCDVILTSPEDILSFDLLTIDKCRRNEFDTSRSMLTIQRWLKTYARDVLDESDEILHVKYQLIYTVGGQQQVDGGAERWKTIQSILELVKKHAAGISKCFSKEVCYKSAERKSAFPQFRLQSHQPFPQLCQNIANDWINNRNYRHADKQIILSFILKTNSSVENLNNKFSDNDIQLFLIIRGLLSSEVLLIAFKKRYRVNYGVNPNIYFNRLMAVPFRAKDIVADRTEFGHPDVALVLTHLSYYYSGLNDEQLTQCFNRLIAEETDPASIYDQWILYEKDDDIPTNIKQWKGVNLIDYQQRTQYIFTTFRYNILVINYFLNYFVFPREAKQFPHKLISSAWDLSSSVRSKIITGFSGTNDTQLLLPIHILQYDLSELQKTDAIVVNNLLQAENENYQFLPINATSNEILNQIVKHKERINVILDVGALFIDGNNQDIAIKWLHLSDKNKIDYAVYFDSDSIIVCDRQFHHHRFEISPASERLDRCVFYLDEIHTRGTDFKFPKGFRAALTLGNGLTKDRFVQAAMRMRKLGNGHSLTFWSSYEVHQQITQLKKNSSQENINNFITLIDILRWVYENTVHSTWNGLHHWAAQSLSFQRKVAAFRNILWTDHHQLFTDTMMEELARECLEPEIIGLIRMYGAPKVLQTLFEIHSARYELNNDYLSREIQENVLKRLKDYGGTKQRLSQLLDEEQQRELEQELEEERQLARPPPVKPCQPILHERIKRLCDTHSNMMNLLQFPLVFHPLVYAFNDTTFYSECQPNSWHHNFWVSTEFQRVIATKGESRNPFLRPPRWIVVYRNQHIIFISAFEANWLIGRLRSNSSPITTLRLLLPRVKRVQSIFANTPTLTIPPSIRLSNNVAPFIISFEWLAQLFIFNGTLYFETVDEQTAYCQCLGLCPKPRTTVKKEAFEKGWIGVDGFVSNPVHRHHLQINQARFAFNPLTFVKQIIENRTNSHAPISSHVGSIIFNSFKLI</sequence>
<dbReference type="GO" id="GO:0006508">
    <property type="term" value="P:proteolysis"/>
    <property type="evidence" value="ECO:0007669"/>
    <property type="project" value="UniProtKB-KW"/>
</dbReference>
<gene>
    <name evidence="12" type="ORF">JXQ802_LOCUS47465</name>
    <name evidence="11" type="ORF">PYM288_LOCUS31554</name>
</gene>
<evidence type="ECO:0000256" key="7">
    <source>
        <dbReference type="SAM" id="Coils"/>
    </source>
</evidence>
<dbReference type="InterPro" id="IPR022105">
    <property type="entry name" value="DUF3645"/>
</dbReference>
<dbReference type="Pfam" id="PF12340">
    <property type="entry name" value="DUF3638"/>
    <property type="match status" value="1"/>
</dbReference>
<feature type="domain" description="DUF6606" evidence="10">
    <location>
        <begin position="9"/>
        <end position="109"/>
    </location>
</feature>
<comment type="catalytic activity">
    <reaction evidence="1">
        <text>Thiol-dependent hydrolysis of ester, thioester, amide, peptide and isopeptide bonds formed by the C-terminal Gly of ubiquitin (a 76-residue protein attached to proteins as an intracellular targeting signal).</text>
        <dbReference type="EC" id="3.4.19.12"/>
    </reaction>
</comment>
<evidence type="ECO:0000313" key="12">
    <source>
        <dbReference type="EMBL" id="CAF1593291.1"/>
    </source>
</evidence>
<evidence type="ECO:0000256" key="6">
    <source>
        <dbReference type="ARBA" id="ARBA00022807"/>
    </source>
</evidence>
<dbReference type="SUPFAM" id="SSF52540">
    <property type="entry name" value="P-loop containing nucleoside triphosphate hydrolases"/>
    <property type="match status" value="1"/>
</dbReference>
<evidence type="ECO:0000259" key="8">
    <source>
        <dbReference type="Pfam" id="PF12340"/>
    </source>
</evidence>
<dbReference type="EMBL" id="CAJNOH010003374">
    <property type="protein sequence ID" value="CAF1333957.1"/>
    <property type="molecule type" value="Genomic_DNA"/>
</dbReference>
<keyword evidence="3" id="KW-0645">Protease</keyword>
<keyword evidence="14" id="KW-1185">Reference proteome</keyword>
<dbReference type="Proteomes" id="UP000663870">
    <property type="component" value="Unassembled WGS sequence"/>
</dbReference>
<feature type="coiled-coil region" evidence="7">
    <location>
        <begin position="416"/>
        <end position="443"/>
    </location>
</feature>
<protein>
    <recommendedName>
        <fullName evidence="2">ubiquitinyl hydrolase 1</fullName>
        <ecNumber evidence="2">3.4.19.12</ecNumber>
    </recommendedName>
</protein>
<name>A0A815G542_9BILA</name>
<evidence type="ECO:0000256" key="4">
    <source>
        <dbReference type="ARBA" id="ARBA00022786"/>
    </source>
</evidence>
<dbReference type="InterPro" id="IPR027417">
    <property type="entry name" value="P-loop_NTPase"/>
</dbReference>
<proteinExistence type="predicted"/>
<dbReference type="PANTHER" id="PTHR13367:SF33">
    <property type="entry name" value="P-LOOP CONTAINING NUCLEOSIDE TRIPHOSPHATE HYDROLASE PROTEIN"/>
    <property type="match status" value="1"/>
</dbReference>
<dbReference type="Pfam" id="PF12359">
    <property type="entry name" value="DUF3645"/>
    <property type="match status" value="1"/>
</dbReference>
<keyword evidence="7" id="KW-0175">Coiled coil</keyword>
<evidence type="ECO:0000313" key="14">
    <source>
        <dbReference type="Proteomes" id="UP000663870"/>
    </source>
</evidence>
<feature type="domain" description="DUF3638" evidence="8">
    <location>
        <begin position="1844"/>
        <end position="2073"/>
    </location>
</feature>
<dbReference type="PANTHER" id="PTHR13367">
    <property type="entry name" value="UBIQUITIN THIOESTERASE"/>
    <property type="match status" value="1"/>
</dbReference>
<evidence type="ECO:0000256" key="3">
    <source>
        <dbReference type="ARBA" id="ARBA00022670"/>
    </source>
</evidence>
<keyword evidence="5" id="KW-0378">Hydrolase</keyword>
<evidence type="ECO:0000256" key="2">
    <source>
        <dbReference type="ARBA" id="ARBA00012759"/>
    </source>
</evidence>